<dbReference type="SUPFAM" id="SSF49764">
    <property type="entry name" value="HSP20-like chaperones"/>
    <property type="match status" value="1"/>
</dbReference>
<dbReference type="AlphaFoldDB" id="A0AA36I7X2"/>
<feature type="signal peptide" evidence="6">
    <location>
        <begin position="1"/>
        <end position="18"/>
    </location>
</feature>
<keyword evidence="9" id="KW-1185">Reference proteome</keyword>
<dbReference type="InterPro" id="IPR031107">
    <property type="entry name" value="Small_HSP"/>
</dbReference>
<evidence type="ECO:0000256" key="4">
    <source>
        <dbReference type="SAM" id="Coils"/>
    </source>
</evidence>
<feature type="domain" description="SHSP" evidence="7">
    <location>
        <begin position="353"/>
        <end position="509"/>
    </location>
</feature>
<evidence type="ECO:0000313" key="9">
    <source>
        <dbReference type="Proteomes" id="UP001178507"/>
    </source>
</evidence>
<gene>
    <name evidence="8" type="ORF">EVOR1521_LOCUS9037</name>
</gene>
<feature type="coiled-coil region" evidence="4">
    <location>
        <begin position="191"/>
        <end position="221"/>
    </location>
</feature>
<evidence type="ECO:0000313" key="8">
    <source>
        <dbReference type="EMBL" id="CAJ1381319.1"/>
    </source>
</evidence>
<evidence type="ECO:0000256" key="2">
    <source>
        <dbReference type="PROSITE-ProRule" id="PRU00285"/>
    </source>
</evidence>
<evidence type="ECO:0000256" key="1">
    <source>
        <dbReference type="ARBA" id="ARBA00023016"/>
    </source>
</evidence>
<evidence type="ECO:0000259" key="7">
    <source>
        <dbReference type="PROSITE" id="PS01031"/>
    </source>
</evidence>
<evidence type="ECO:0000256" key="6">
    <source>
        <dbReference type="SAM" id="SignalP"/>
    </source>
</evidence>
<dbReference type="PANTHER" id="PTHR11527">
    <property type="entry name" value="HEAT-SHOCK PROTEIN 20 FAMILY MEMBER"/>
    <property type="match status" value="1"/>
</dbReference>
<feature type="non-terminal residue" evidence="8">
    <location>
        <position position="1"/>
    </location>
</feature>
<feature type="compositionally biased region" description="Basic and acidic residues" evidence="5">
    <location>
        <begin position="158"/>
        <end position="181"/>
    </location>
</feature>
<evidence type="ECO:0000256" key="3">
    <source>
        <dbReference type="RuleBase" id="RU003616"/>
    </source>
</evidence>
<dbReference type="Gene3D" id="2.60.40.790">
    <property type="match status" value="1"/>
</dbReference>
<feature type="region of interest" description="Disordered" evidence="5">
    <location>
        <begin position="280"/>
        <end position="352"/>
    </location>
</feature>
<dbReference type="Gene3D" id="1.20.58.120">
    <property type="entry name" value="BAG domain"/>
    <property type="match status" value="1"/>
</dbReference>
<proteinExistence type="inferred from homology"/>
<organism evidence="8 9">
    <name type="scientific">Effrenium voratum</name>
    <dbReference type="NCBI Taxonomy" id="2562239"/>
    <lineage>
        <taxon>Eukaryota</taxon>
        <taxon>Sar</taxon>
        <taxon>Alveolata</taxon>
        <taxon>Dinophyceae</taxon>
        <taxon>Suessiales</taxon>
        <taxon>Symbiodiniaceae</taxon>
        <taxon>Effrenium</taxon>
    </lineage>
</organism>
<dbReference type="InterPro" id="IPR008978">
    <property type="entry name" value="HSP20-like_chaperone"/>
</dbReference>
<reference evidence="8" key="1">
    <citation type="submission" date="2023-08" db="EMBL/GenBank/DDBJ databases">
        <authorList>
            <person name="Chen Y."/>
            <person name="Shah S."/>
            <person name="Dougan E. K."/>
            <person name="Thang M."/>
            <person name="Chan C."/>
        </authorList>
    </citation>
    <scope>NUCLEOTIDE SEQUENCE</scope>
</reference>
<dbReference type="Proteomes" id="UP001178507">
    <property type="component" value="Unassembled WGS sequence"/>
</dbReference>
<comment type="caution">
    <text evidence="8">The sequence shown here is derived from an EMBL/GenBank/DDBJ whole genome shotgun (WGS) entry which is preliminary data.</text>
</comment>
<feature type="region of interest" description="Disordered" evidence="5">
    <location>
        <begin position="494"/>
        <end position="517"/>
    </location>
</feature>
<feature type="region of interest" description="Disordered" evidence="5">
    <location>
        <begin position="157"/>
        <end position="184"/>
    </location>
</feature>
<dbReference type="InterPro" id="IPR002068">
    <property type="entry name" value="A-crystallin/Hsp20_dom"/>
</dbReference>
<dbReference type="GO" id="GO:0051087">
    <property type="term" value="F:protein-folding chaperone binding"/>
    <property type="evidence" value="ECO:0007669"/>
    <property type="project" value="InterPro"/>
</dbReference>
<evidence type="ECO:0000256" key="5">
    <source>
        <dbReference type="SAM" id="MobiDB-lite"/>
    </source>
</evidence>
<dbReference type="EMBL" id="CAUJNA010000800">
    <property type="protein sequence ID" value="CAJ1381319.1"/>
    <property type="molecule type" value="Genomic_DNA"/>
</dbReference>
<dbReference type="InterPro" id="IPR036533">
    <property type="entry name" value="BAG_dom_sf"/>
</dbReference>
<comment type="similarity">
    <text evidence="2 3">Belongs to the small heat shock protein (HSP20) family.</text>
</comment>
<keyword evidence="1" id="KW-0346">Stress response</keyword>
<sequence>FSVAALGYLAALWAGLESMQTQLANFQRLVPQYPYYWEKLPKYPQSEMYQKALGQHSLPAEYYFFPTDFVLPDWYRGIDGMPNRWNESELARLHWDALGAFSGSAWRAAPEAEGSWLMAAFSTGRLGGGGHVVPAVSMVICFVLLATGLAQISKKRRPELADPEVQKVKQHQEDMSKEVYDLSRTTSALQKREACQSQDEKENESDKLRAELTAVEEARKKARNFGEDLLEDMMALDDLSGLSEEDRSTRKAALAGLEGLLQDVDTAKSRLAMLHRQLEGKLKKADEKKQAEERARKAEEEKRAQEAAAEKAAAEAAAPPEAPEEALASARRRAKEGKEAAASALEPPAPGKEVWQQVRLPLRFHSREEPSNYVISATVPGLDLDDLKLELVDSSTTLRVEGLRLPSSKEAATMRKRIAAKIRQVAQRSPEKFAMMVKALPQVAADAYLELGQGEYGRFAETFQLPSDVDVENIEASYTDGVLRIVLPKVQRPSATAFNPRARGPAPAPRRPMHPGL</sequence>
<protein>
    <recommendedName>
        <fullName evidence="7">SHSP domain-containing protein</fullName>
    </recommendedName>
</protein>
<feature type="chain" id="PRO_5041395180" description="SHSP domain-containing protein" evidence="6">
    <location>
        <begin position="19"/>
        <end position="517"/>
    </location>
</feature>
<keyword evidence="4" id="KW-0175">Coiled coil</keyword>
<feature type="compositionally biased region" description="Basic and acidic residues" evidence="5">
    <location>
        <begin position="280"/>
        <end position="313"/>
    </location>
</feature>
<feature type="compositionally biased region" description="Low complexity" evidence="5">
    <location>
        <begin position="314"/>
        <end position="329"/>
    </location>
</feature>
<dbReference type="PROSITE" id="PS01031">
    <property type="entry name" value="SHSP"/>
    <property type="match status" value="1"/>
</dbReference>
<name>A0AA36I7X2_9DINO</name>
<dbReference type="CDD" id="cd06464">
    <property type="entry name" value="ACD_sHsps-like"/>
    <property type="match status" value="1"/>
</dbReference>
<dbReference type="Pfam" id="PF00011">
    <property type="entry name" value="HSP20"/>
    <property type="match status" value="1"/>
</dbReference>
<feature type="non-terminal residue" evidence="8">
    <location>
        <position position="517"/>
    </location>
</feature>
<accession>A0AA36I7X2</accession>
<keyword evidence="6" id="KW-0732">Signal</keyword>